<keyword evidence="3" id="KW-0347">Helicase</keyword>
<dbReference type="Proteomes" id="UP000694888">
    <property type="component" value="Unplaced"/>
</dbReference>
<gene>
    <name evidence="3" type="primary">LOC101852426</name>
</gene>
<evidence type="ECO:0000259" key="1">
    <source>
        <dbReference type="PROSITE" id="PS51194"/>
    </source>
</evidence>
<dbReference type="InterPro" id="IPR051363">
    <property type="entry name" value="RLR_Helicase"/>
</dbReference>
<dbReference type="Pfam" id="PF18119">
    <property type="entry name" value="RIG-I_C"/>
    <property type="match status" value="1"/>
</dbReference>
<dbReference type="GO" id="GO:0004386">
    <property type="term" value="F:helicase activity"/>
    <property type="evidence" value="ECO:0007669"/>
    <property type="project" value="UniProtKB-KW"/>
</dbReference>
<protein>
    <submittedName>
        <fullName evidence="3">Probable ATP-dependent RNA helicase DHX58</fullName>
    </submittedName>
</protein>
<dbReference type="Pfam" id="PF00271">
    <property type="entry name" value="Helicase_C"/>
    <property type="match status" value="1"/>
</dbReference>
<dbReference type="InterPro" id="IPR041204">
    <property type="entry name" value="RIG-I-like_C"/>
</dbReference>
<feature type="domain" description="Helicase C-terminal" evidence="1">
    <location>
        <begin position="222"/>
        <end position="312"/>
    </location>
</feature>
<keyword evidence="3" id="KW-0067">ATP-binding</keyword>
<dbReference type="GeneID" id="101852426"/>
<dbReference type="PANTHER" id="PTHR14074:SF16">
    <property type="entry name" value="ANTIVIRAL INNATE IMMUNE RESPONSE RECEPTOR RIG-I"/>
    <property type="match status" value="1"/>
</dbReference>
<dbReference type="RefSeq" id="XP_005104273.2">
    <property type="nucleotide sequence ID" value="XM_005104216.2"/>
</dbReference>
<feature type="non-terminal residue" evidence="3">
    <location>
        <position position="312"/>
    </location>
</feature>
<evidence type="ECO:0000313" key="2">
    <source>
        <dbReference type="Proteomes" id="UP000694888"/>
    </source>
</evidence>
<keyword evidence="2" id="KW-1185">Reference proteome</keyword>
<proteinExistence type="predicted"/>
<accession>A0ABM0JY39</accession>
<dbReference type="SUPFAM" id="SSF52540">
    <property type="entry name" value="P-loop containing nucleoside triphosphate hydrolases"/>
    <property type="match status" value="1"/>
</dbReference>
<dbReference type="InterPro" id="IPR027417">
    <property type="entry name" value="P-loop_NTPase"/>
</dbReference>
<dbReference type="PANTHER" id="PTHR14074">
    <property type="entry name" value="HELICASE WITH DEATH DOMAIN-RELATED"/>
    <property type="match status" value="1"/>
</dbReference>
<sequence length="312" mass="34638">MQAYHKTKEETGGEKLPQIVGLTASFGIGNATTNVEGAYMNIVNICGNLDVTKISTVTKHVDEMLKHSPVPVEETVDLKPRESDNFVASMNSCMEDIENKIKGIAKRNGWEAVLKGLQYVPGDRKLQAYRQRIVILKQVAEEHIKPQDDNIKDKILLISLAELLCVCSNALELYDLADIKEVQTFLQEESMDLPNEFLNKLLQMDPSCPVSRNKNLQNLEKVLLEYLVAKGPSSRCIIFVRTRALARLLADSLNSCSSSVHHLNAAVFTGTSTAKESGVKAQRRQEKLLQDFLEGEVKVLVATTVAEEGLDI</sequence>
<name>A0ABM0JY39_APLCA</name>
<dbReference type="PROSITE" id="PS51194">
    <property type="entry name" value="HELICASE_CTER"/>
    <property type="match status" value="1"/>
</dbReference>
<keyword evidence="3" id="KW-0547">Nucleotide-binding</keyword>
<dbReference type="InterPro" id="IPR001650">
    <property type="entry name" value="Helicase_C-like"/>
</dbReference>
<organism evidence="2 3">
    <name type="scientific">Aplysia californica</name>
    <name type="common">California sea hare</name>
    <dbReference type="NCBI Taxonomy" id="6500"/>
    <lineage>
        <taxon>Eukaryota</taxon>
        <taxon>Metazoa</taxon>
        <taxon>Spiralia</taxon>
        <taxon>Lophotrochozoa</taxon>
        <taxon>Mollusca</taxon>
        <taxon>Gastropoda</taxon>
        <taxon>Heterobranchia</taxon>
        <taxon>Euthyneura</taxon>
        <taxon>Tectipleura</taxon>
        <taxon>Aplysiida</taxon>
        <taxon>Aplysioidea</taxon>
        <taxon>Aplysiidae</taxon>
        <taxon>Aplysia</taxon>
    </lineage>
</organism>
<evidence type="ECO:0000313" key="3">
    <source>
        <dbReference type="RefSeq" id="XP_005104273.2"/>
    </source>
</evidence>
<reference evidence="3" key="1">
    <citation type="submission" date="2025-08" db="UniProtKB">
        <authorList>
            <consortium name="RefSeq"/>
        </authorList>
    </citation>
    <scope>IDENTIFICATION</scope>
</reference>
<dbReference type="Gene3D" id="3.40.50.300">
    <property type="entry name" value="P-loop containing nucleotide triphosphate hydrolases"/>
    <property type="match status" value="2"/>
</dbReference>
<keyword evidence="3" id="KW-0378">Hydrolase</keyword>